<feature type="transmembrane region" description="Helical" evidence="6">
    <location>
        <begin position="310"/>
        <end position="336"/>
    </location>
</feature>
<feature type="transmembrane region" description="Helical" evidence="6">
    <location>
        <begin position="380"/>
        <end position="404"/>
    </location>
</feature>
<dbReference type="Proteomes" id="UP001597119">
    <property type="component" value="Unassembled WGS sequence"/>
</dbReference>
<evidence type="ECO:0000256" key="2">
    <source>
        <dbReference type="ARBA" id="ARBA00022475"/>
    </source>
</evidence>
<feature type="transmembrane region" description="Helical" evidence="6">
    <location>
        <begin position="101"/>
        <end position="122"/>
    </location>
</feature>
<keyword evidence="3 6" id="KW-0812">Transmembrane</keyword>
<keyword evidence="2" id="KW-1003">Cell membrane</keyword>
<keyword evidence="5 6" id="KW-0472">Membrane</keyword>
<evidence type="ECO:0000256" key="1">
    <source>
        <dbReference type="ARBA" id="ARBA00004651"/>
    </source>
</evidence>
<feature type="transmembrane region" description="Helical" evidence="6">
    <location>
        <begin position="272"/>
        <end position="289"/>
    </location>
</feature>
<organism evidence="7 8">
    <name type="scientific">Halorientalis brevis</name>
    <dbReference type="NCBI Taxonomy" id="1126241"/>
    <lineage>
        <taxon>Archaea</taxon>
        <taxon>Methanobacteriati</taxon>
        <taxon>Methanobacteriota</taxon>
        <taxon>Stenosarchaea group</taxon>
        <taxon>Halobacteria</taxon>
        <taxon>Halobacteriales</taxon>
        <taxon>Haloarculaceae</taxon>
        <taxon>Halorientalis</taxon>
    </lineage>
</organism>
<comment type="caution">
    <text evidence="7">The sequence shown here is derived from an EMBL/GenBank/DDBJ whole genome shotgun (WGS) entry which is preliminary data.</text>
</comment>
<name>A0ABD6CDP7_9EURY</name>
<evidence type="ECO:0000256" key="3">
    <source>
        <dbReference type="ARBA" id="ARBA00022692"/>
    </source>
</evidence>
<dbReference type="CDD" id="cd06581">
    <property type="entry name" value="TM_PBP1_LivM_like"/>
    <property type="match status" value="1"/>
</dbReference>
<keyword evidence="8" id="KW-1185">Reference proteome</keyword>
<feature type="transmembrane region" description="Helical" evidence="6">
    <location>
        <begin position="70"/>
        <end position="89"/>
    </location>
</feature>
<dbReference type="GO" id="GO:0005886">
    <property type="term" value="C:plasma membrane"/>
    <property type="evidence" value="ECO:0007669"/>
    <property type="project" value="UniProtKB-SubCell"/>
</dbReference>
<dbReference type="EMBL" id="JBHUDJ010000003">
    <property type="protein sequence ID" value="MFD1587494.1"/>
    <property type="molecule type" value="Genomic_DNA"/>
</dbReference>
<comment type="subcellular location">
    <subcellularLocation>
        <location evidence="1">Cell membrane</location>
        <topology evidence="1">Multi-pass membrane protein</topology>
    </subcellularLocation>
</comment>
<dbReference type="PANTHER" id="PTHR30482">
    <property type="entry name" value="HIGH-AFFINITY BRANCHED-CHAIN AMINO ACID TRANSPORT SYSTEM PERMEASE"/>
    <property type="match status" value="1"/>
</dbReference>
<dbReference type="RefSeq" id="WP_247376113.1">
    <property type="nucleotide sequence ID" value="NZ_JALLGV010000001.1"/>
</dbReference>
<protein>
    <submittedName>
        <fullName evidence="7">Branched-chain amino acid ABC transporter permease</fullName>
    </submittedName>
</protein>
<dbReference type="InterPro" id="IPR001851">
    <property type="entry name" value="ABC_transp_permease"/>
</dbReference>
<evidence type="ECO:0000313" key="7">
    <source>
        <dbReference type="EMBL" id="MFD1587494.1"/>
    </source>
</evidence>
<accession>A0ABD6CDP7</accession>
<reference evidence="7 8" key="1">
    <citation type="journal article" date="2019" name="Int. J. Syst. Evol. Microbiol.">
        <title>The Global Catalogue of Microorganisms (GCM) 10K type strain sequencing project: providing services to taxonomists for standard genome sequencing and annotation.</title>
        <authorList>
            <consortium name="The Broad Institute Genomics Platform"/>
            <consortium name="The Broad Institute Genome Sequencing Center for Infectious Disease"/>
            <person name="Wu L."/>
            <person name="Ma J."/>
        </authorList>
    </citation>
    <scope>NUCLEOTIDE SEQUENCE [LARGE SCALE GENOMIC DNA]</scope>
    <source>
        <strain evidence="7 8">CGMCC 1.12125</strain>
    </source>
</reference>
<gene>
    <name evidence="7" type="ORF">ACFR9U_10900</name>
</gene>
<evidence type="ECO:0000256" key="5">
    <source>
        <dbReference type="ARBA" id="ARBA00023136"/>
    </source>
</evidence>
<dbReference type="PANTHER" id="PTHR30482:SF10">
    <property type="entry name" value="HIGH-AFFINITY BRANCHED-CHAIN AMINO ACID TRANSPORT PROTEIN BRAE"/>
    <property type="match status" value="1"/>
</dbReference>
<evidence type="ECO:0000256" key="4">
    <source>
        <dbReference type="ARBA" id="ARBA00022989"/>
    </source>
</evidence>
<feature type="transmembrane region" description="Helical" evidence="6">
    <location>
        <begin position="46"/>
        <end position="64"/>
    </location>
</feature>
<keyword evidence="4 6" id="KW-1133">Transmembrane helix</keyword>
<evidence type="ECO:0000256" key="6">
    <source>
        <dbReference type="SAM" id="Phobius"/>
    </source>
</evidence>
<dbReference type="AlphaFoldDB" id="A0ABD6CDP7"/>
<sequence>MLWRYSRNDALLIIGVMLALYVVFGIAMVVFLELPLNGLINTFRRITFLSAVYAMLVLALNLHWGYTGLFNIGVAGFMAVGVYTMAIISGPELGLGLPLPLGIIGGVLASALVGLIAALPALRLDADYLAIVTVAFSEIIRLTLNSQVFAETTLFGTTVGTGGGQGISTPENPIRAIFYTDPTDATAGLTPIGEVVFDITGSLEVVLISGVGIRKSVVIGITYAIVLALFVVGFYWLLSRIGNSPFGRVLKAIREDEMVANSLGKNTQLFKIKTFMIGCALMGLAGILWRGSTGFTIPTDYMPIQTFYVFLALIIGGAGSNTGSVLGGIVFATLLFEGPPQLARIIPVLLDDLFGIEVTAAPNNFIEAVGPLASLDVSPFIAYSLQNISTLRFIFLGLLIIYLMQNRPDGLLGHRKEPAAAIDLSARRDGGDET</sequence>
<dbReference type="Pfam" id="PF02653">
    <property type="entry name" value="BPD_transp_2"/>
    <property type="match status" value="1"/>
</dbReference>
<feature type="transmembrane region" description="Helical" evidence="6">
    <location>
        <begin position="217"/>
        <end position="238"/>
    </location>
</feature>
<evidence type="ECO:0000313" key="8">
    <source>
        <dbReference type="Proteomes" id="UP001597119"/>
    </source>
</evidence>
<dbReference type="InterPro" id="IPR043428">
    <property type="entry name" value="LivM-like"/>
</dbReference>
<feature type="transmembrane region" description="Helical" evidence="6">
    <location>
        <begin position="12"/>
        <end position="34"/>
    </location>
</feature>
<proteinExistence type="predicted"/>